<reference evidence="1 2" key="1">
    <citation type="submission" date="2020-09" db="EMBL/GenBank/DDBJ databases">
        <title>De no assembly of potato wild relative species, Solanum commersonii.</title>
        <authorList>
            <person name="Cho K."/>
        </authorList>
    </citation>
    <scope>NUCLEOTIDE SEQUENCE [LARGE SCALE GENOMIC DNA]</scope>
    <source>
        <strain evidence="1">LZ3.2</strain>
        <tissue evidence="1">Leaf</tissue>
    </source>
</reference>
<dbReference type="AlphaFoldDB" id="A0A9J5Y221"/>
<comment type="caution">
    <text evidence="1">The sequence shown here is derived from an EMBL/GenBank/DDBJ whole genome shotgun (WGS) entry which is preliminary data.</text>
</comment>
<sequence length="115" mass="13494">MFKRSPKQIKPDFADFHLSNGASWSRRANGPIFKFKRYPNQILSIFMCYNPWIFCDSRFQFIFGQNFSLMFIKTLVLEPVDPEGKTGPFLIHAFSVIQDSSLFFAKHFHGRPLRP</sequence>
<name>A0A9J5Y221_SOLCO</name>
<accession>A0A9J5Y221</accession>
<dbReference type="Proteomes" id="UP000824120">
    <property type="component" value="Chromosome 7"/>
</dbReference>
<evidence type="ECO:0000313" key="2">
    <source>
        <dbReference type="Proteomes" id="UP000824120"/>
    </source>
</evidence>
<keyword evidence="2" id="KW-1185">Reference proteome</keyword>
<proteinExistence type="predicted"/>
<evidence type="ECO:0000313" key="1">
    <source>
        <dbReference type="EMBL" id="KAG5593911.1"/>
    </source>
</evidence>
<organism evidence="1 2">
    <name type="scientific">Solanum commersonii</name>
    <name type="common">Commerson's wild potato</name>
    <name type="synonym">Commerson's nightshade</name>
    <dbReference type="NCBI Taxonomy" id="4109"/>
    <lineage>
        <taxon>Eukaryota</taxon>
        <taxon>Viridiplantae</taxon>
        <taxon>Streptophyta</taxon>
        <taxon>Embryophyta</taxon>
        <taxon>Tracheophyta</taxon>
        <taxon>Spermatophyta</taxon>
        <taxon>Magnoliopsida</taxon>
        <taxon>eudicotyledons</taxon>
        <taxon>Gunneridae</taxon>
        <taxon>Pentapetalae</taxon>
        <taxon>asterids</taxon>
        <taxon>lamiids</taxon>
        <taxon>Solanales</taxon>
        <taxon>Solanaceae</taxon>
        <taxon>Solanoideae</taxon>
        <taxon>Solaneae</taxon>
        <taxon>Solanum</taxon>
    </lineage>
</organism>
<protein>
    <submittedName>
        <fullName evidence="1">Uncharacterized protein</fullName>
    </submittedName>
</protein>
<gene>
    <name evidence="1" type="ORF">H5410_035143</name>
</gene>
<dbReference type="EMBL" id="JACXVP010000007">
    <property type="protein sequence ID" value="KAG5593911.1"/>
    <property type="molecule type" value="Genomic_DNA"/>
</dbReference>